<gene>
    <name evidence="2" type="ORF">F4560_006207</name>
</gene>
<evidence type="ECO:0008006" key="4">
    <source>
        <dbReference type="Google" id="ProtNLM"/>
    </source>
</evidence>
<dbReference type="EMBL" id="JACHMO010000001">
    <property type="protein sequence ID" value="MBB5806439.1"/>
    <property type="molecule type" value="Genomic_DNA"/>
</dbReference>
<dbReference type="AlphaFoldDB" id="A0A7W9HR64"/>
<dbReference type="Proteomes" id="UP000552097">
    <property type="component" value="Unassembled WGS sequence"/>
</dbReference>
<keyword evidence="1" id="KW-0175">Coiled coil</keyword>
<protein>
    <recommendedName>
        <fullName evidence="4">PE family protein</fullName>
    </recommendedName>
</protein>
<name>A0A7W9HR64_9PSEU</name>
<proteinExistence type="predicted"/>
<feature type="coiled-coil region" evidence="1">
    <location>
        <begin position="38"/>
        <end position="65"/>
    </location>
</feature>
<feature type="coiled-coil region" evidence="1">
    <location>
        <begin position="98"/>
        <end position="125"/>
    </location>
</feature>
<reference evidence="2 3" key="1">
    <citation type="submission" date="2020-08" db="EMBL/GenBank/DDBJ databases">
        <title>Sequencing the genomes of 1000 actinobacteria strains.</title>
        <authorList>
            <person name="Klenk H.-P."/>
        </authorList>
    </citation>
    <scope>NUCLEOTIDE SEQUENCE [LARGE SCALE GENOMIC DNA]</scope>
    <source>
        <strain evidence="2 3">DSM 45486</strain>
    </source>
</reference>
<evidence type="ECO:0000256" key="1">
    <source>
        <dbReference type="SAM" id="Coils"/>
    </source>
</evidence>
<accession>A0A7W9HR64</accession>
<keyword evidence="3" id="KW-1185">Reference proteome</keyword>
<evidence type="ECO:0000313" key="3">
    <source>
        <dbReference type="Proteomes" id="UP000552097"/>
    </source>
</evidence>
<evidence type="ECO:0000313" key="2">
    <source>
        <dbReference type="EMBL" id="MBB5806439.1"/>
    </source>
</evidence>
<dbReference type="RefSeq" id="WP_312869574.1">
    <property type="nucleotide sequence ID" value="NZ_JACHMO010000001.1"/>
</dbReference>
<comment type="caution">
    <text evidence="2">The sequence shown here is derived from an EMBL/GenBank/DDBJ whole genome shotgun (WGS) entry which is preliminary data.</text>
</comment>
<organism evidence="2 3">
    <name type="scientific">Saccharothrix ecbatanensis</name>
    <dbReference type="NCBI Taxonomy" id="1105145"/>
    <lineage>
        <taxon>Bacteria</taxon>
        <taxon>Bacillati</taxon>
        <taxon>Actinomycetota</taxon>
        <taxon>Actinomycetes</taxon>
        <taxon>Pseudonocardiales</taxon>
        <taxon>Pseudonocardiaceae</taxon>
        <taxon>Saccharothrix</taxon>
    </lineage>
</organism>
<sequence length="133" mass="14168">MAVEGAWSAQSMQAMTASMVGLKQAAESGSFAISEDGAQAYLKAIDAAEKDLVKLDNQMSLLRQEVKLGTSPDATALTSYNRENVEGGAGTTGIVPAIEQLQSALSEAREALQKAIENYREVDSSNASTYKRY</sequence>